<organism evidence="10 11">
    <name type="scientific">Actinacidiphila bryophytorum</name>
    <dbReference type="NCBI Taxonomy" id="1436133"/>
    <lineage>
        <taxon>Bacteria</taxon>
        <taxon>Bacillati</taxon>
        <taxon>Actinomycetota</taxon>
        <taxon>Actinomycetes</taxon>
        <taxon>Kitasatosporales</taxon>
        <taxon>Streptomycetaceae</taxon>
        <taxon>Actinacidiphila</taxon>
    </lineage>
</organism>
<dbReference type="InterPro" id="IPR050708">
    <property type="entry name" value="T6SS_VgrG/RHS"/>
</dbReference>
<dbReference type="RefSeq" id="WP_251513012.1">
    <property type="nucleotide sequence ID" value="NZ_JADKYA010000286.1"/>
</dbReference>
<evidence type="ECO:0000256" key="3">
    <source>
        <dbReference type="ARBA" id="ARBA00022722"/>
    </source>
</evidence>
<keyword evidence="4" id="KW-0255">Endonuclease</keyword>
<dbReference type="PANTHER" id="PTHR32305">
    <property type="match status" value="1"/>
</dbReference>
<dbReference type="Proteomes" id="UP001153328">
    <property type="component" value="Unassembled WGS sequence"/>
</dbReference>
<dbReference type="EMBL" id="CAJVAX010000017">
    <property type="protein sequence ID" value="CAG7640649.1"/>
    <property type="molecule type" value="Genomic_DNA"/>
</dbReference>
<dbReference type="Gene3D" id="3.90.540.10">
    <property type="entry name" value="Colicin/pyocin, DNase domain"/>
    <property type="match status" value="1"/>
</dbReference>
<dbReference type="Gene3D" id="2.180.10.10">
    <property type="entry name" value="RHS repeat-associated core"/>
    <property type="match status" value="3"/>
</dbReference>
<dbReference type="InterPro" id="IPR044925">
    <property type="entry name" value="His-Me_finger_sf"/>
</dbReference>
<dbReference type="CDD" id="cd00085">
    <property type="entry name" value="HNHc"/>
    <property type="match status" value="1"/>
</dbReference>
<dbReference type="NCBIfam" id="TIGR03696">
    <property type="entry name" value="Rhs_assc_core"/>
    <property type="match status" value="1"/>
</dbReference>
<dbReference type="SMART" id="SM00507">
    <property type="entry name" value="HNHc"/>
    <property type="match status" value="1"/>
</dbReference>
<dbReference type="GO" id="GO:0042742">
    <property type="term" value="P:defense response to bacterium"/>
    <property type="evidence" value="ECO:0007669"/>
    <property type="project" value="UniProtKB-KW"/>
</dbReference>
<comment type="caution">
    <text evidence="10">The sequence shown here is derived from an EMBL/GenBank/DDBJ whole genome shotgun (WGS) entry which is preliminary data.</text>
</comment>
<sequence length="1488" mass="158983">MSVEDEAKKLLMKMGMWWPDANSGTLRAAAGAWRTFAGSVDDVRTPVNNAATSLIHNNKGESIAAFGTFWGRYAGAGDTGWLSDLAKSARGMADALDAFADAVDDAINKLWTQIGIDATVIVAGIGLAFFTAGISAAASAAATDAIIDLAGTLGIAVSTTVAEIAGTTLAAAAFGGMESVTVDLAIAQPLKIATGLQQGLSLDEVNEAAESGMIFGGGLGGVTSLAKAAAGLDGADILHSLPWSRPSVLRPDLVDLGPAARQTAQIPCVGEPVDVATGAMVMTQTDLTLPGTLPLVFRRTHMSSFRAGLCFGSSWASTLDEHIQLDAEGAVFAAADGMRLVYPIPRPGGAVLPAKGVRWPLEWDGRPDGVMTVTDPDSGVVRSFSTPVPSGTPGVAHLPLDSWQDRNGDRIDIDRTPEGIPTALRHSGGYHVAVDTAGPRITALRVLDAAPPPYEPPGPGNTGGTGSPGTVVMRYGYDKAGNLAEVVNSSGSPLRFTYDEQGRMTSWTDRNGTTFTYTYDRRGRVVRTDGTGSFLSGRLTYDEESRTTTYRDSLGRESVHRYGAEGLVTEETDPLGHVTRTQWDATLGERTSSTDPLGRTTRYAYDERGCMTAVTRPDGSTAHADHDGRGRPLEVVEPGGATWRYAYDRSGNLLSTTDPLGAVTRRTYDERGHLASVTDALGHTTRIACNAAGLPLAITDPLGGTTSVTRDGFGRIVELVGRLGRSTRLGWTVEGKPAWRQYADGTREEWTWDGEGNLLTHTDRGGRTTRHTVGPFDVPATRTDPDGTTYAFAYDTELRLTGVTNHQGLTWSYVYDAAGRLQAETDFNGRTLTYAHDAANQLVARTNGAAETLDFTRDDLGRITAQRTGAGEVTSYAYGPAGDLVHTRNADAELSIERDALGRTVAETLNGRTTAYTYDPVGRRTSRTTPSGLTSTWTYDAADRPSALATESGSLRFTHDAAGREVERAVGDAAVLRQTWDATDKLTSQSLADGPSSTAVATLQHRTYTYRDDACLSEIRELTSGTRHFDLDAVGRVTGVRAHGWAESYAYDAGGNVTRAAAPGHAAPGARQFTGTLIRHAGRTTYEHDAQGRLIRRTRRLLSGGRKVWTYTWNAEDRLVRTATPAHGTWTYTYDPLGRRLSKSRSGGGAGLPGADRTDFSWDGTCLAEQLAADGTSTTWEYAPGTHVPVAQITRRSGPRRPGTSRLSGVSRLSQPGEAPEQGDPERFHAIVTDAAGTPTELVSARGTLDWEGRTTLWGTRHEPPDADPDADPDGVATDCPLRFQGHYADPETGLHYNHHRYYDPETARYLSPDPLGLEPAPNPHAYAPNPLEWVDPLGLQLCLAAAVKATVLRNSPGAVTGGSRLADVSGQWLKGSAGNAGRIPGQIARALQGREFKSFDDFREAFWEEVSKDPTLAPQFSPSNQTLMSQGKAPFVTDEQAVGGNKRYVLHHVTPIQHGGGVYDLDNLVVVTPQYHARILDPGYHMG</sequence>
<dbReference type="GO" id="GO:0005102">
    <property type="term" value="F:signaling receptor binding"/>
    <property type="evidence" value="ECO:0007669"/>
    <property type="project" value="InterPro"/>
</dbReference>
<feature type="compositionally biased region" description="Basic and acidic residues" evidence="8">
    <location>
        <begin position="623"/>
        <end position="634"/>
    </location>
</feature>
<dbReference type="PRINTS" id="PR01300">
    <property type="entry name" value="PYOCINKILLER"/>
</dbReference>
<evidence type="ECO:0000256" key="5">
    <source>
        <dbReference type="ARBA" id="ARBA00022801"/>
    </source>
</evidence>
<feature type="compositionally biased region" description="Low complexity" evidence="8">
    <location>
        <begin position="1195"/>
        <end position="1206"/>
    </location>
</feature>
<keyword evidence="7" id="KW-0078">Bacteriocin</keyword>
<evidence type="ECO:0000256" key="7">
    <source>
        <dbReference type="ARBA" id="ARBA00023048"/>
    </source>
</evidence>
<dbReference type="PANTHER" id="PTHR32305:SF15">
    <property type="entry name" value="PROTEIN RHSA-RELATED"/>
    <property type="match status" value="1"/>
</dbReference>
<gene>
    <name evidence="10" type="primary">rhsC</name>
    <name evidence="10" type="ORF">SBRY_30451</name>
</gene>
<dbReference type="Pfam" id="PF05593">
    <property type="entry name" value="RHS_repeat"/>
    <property type="match status" value="6"/>
</dbReference>
<dbReference type="InterPro" id="IPR037146">
    <property type="entry name" value="Colicin/pyocin_DNase_dom_sf"/>
</dbReference>
<dbReference type="InterPro" id="IPR057746">
    <property type="entry name" value="CpnT-like_N"/>
</dbReference>
<keyword evidence="3" id="KW-0540">Nuclease</keyword>
<dbReference type="GO" id="GO:0016787">
    <property type="term" value="F:hydrolase activity"/>
    <property type="evidence" value="ECO:0007669"/>
    <property type="project" value="UniProtKB-KW"/>
</dbReference>
<proteinExistence type="inferred from homology"/>
<dbReference type="NCBIfam" id="TIGR01643">
    <property type="entry name" value="YD_repeat_2x"/>
    <property type="match status" value="12"/>
</dbReference>
<evidence type="ECO:0000256" key="1">
    <source>
        <dbReference type="ARBA" id="ARBA00006811"/>
    </source>
</evidence>
<dbReference type="InterPro" id="IPR031325">
    <property type="entry name" value="RHS_repeat"/>
</dbReference>
<accession>A0A9W4M9J7</accession>
<evidence type="ECO:0000313" key="11">
    <source>
        <dbReference type="Proteomes" id="UP001153328"/>
    </source>
</evidence>
<dbReference type="Pfam" id="PF21431">
    <property type="entry name" value="Col-Pyo_DNase"/>
    <property type="match status" value="1"/>
</dbReference>
<dbReference type="InterPro" id="IPR022385">
    <property type="entry name" value="Rhs_assc_core"/>
</dbReference>
<feature type="region of interest" description="Disordered" evidence="8">
    <location>
        <begin position="1195"/>
        <end position="1225"/>
    </location>
</feature>
<keyword evidence="6" id="KW-0044">Antibiotic</keyword>
<dbReference type="InterPro" id="IPR006530">
    <property type="entry name" value="YD"/>
</dbReference>
<evidence type="ECO:0000256" key="2">
    <source>
        <dbReference type="ARBA" id="ARBA00022529"/>
    </source>
</evidence>
<protein>
    <submittedName>
        <fullName evidence="10">Deoxyribonuclease RhsC</fullName>
        <ecNumber evidence="10">3.1.-.-</ecNumber>
    </submittedName>
</protein>
<feature type="region of interest" description="Disordered" evidence="8">
    <location>
        <begin position="614"/>
        <end position="635"/>
    </location>
</feature>
<evidence type="ECO:0000256" key="6">
    <source>
        <dbReference type="ARBA" id="ARBA00023022"/>
    </source>
</evidence>
<keyword evidence="2" id="KW-0929">Antimicrobial</keyword>
<feature type="domain" description="HNH nuclease" evidence="9">
    <location>
        <begin position="1423"/>
        <end position="1478"/>
    </location>
</feature>
<evidence type="ECO:0000313" key="10">
    <source>
        <dbReference type="EMBL" id="CAG7640649.1"/>
    </source>
</evidence>
<evidence type="ECO:0000259" key="9">
    <source>
        <dbReference type="SMART" id="SM00507"/>
    </source>
</evidence>
<dbReference type="Pfam" id="PF25547">
    <property type="entry name" value="WXG100_2"/>
    <property type="match status" value="1"/>
</dbReference>
<evidence type="ECO:0000256" key="8">
    <source>
        <dbReference type="SAM" id="MobiDB-lite"/>
    </source>
</evidence>
<dbReference type="EC" id="3.1.-.-" evidence="10"/>
<evidence type="ECO:0000256" key="4">
    <source>
        <dbReference type="ARBA" id="ARBA00022759"/>
    </source>
</evidence>
<name>A0A9W4M9J7_9ACTN</name>
<dbReference type="SUPFAM" id="SSF54060">
    <property type="entry name" value="His-Me finger endonucleases"/>
    <property type="match status" value="1"/>
</dbReference>
<dbReference type="InterPro" id="IPR045351">
    <property type="entry name" value="DUF6531"/>
</dbReference>
<dbReference type="GO" id="GO:0031640">
    <property type="term" value="P:killing of cells of another organism"/>
    <property type="evidence" value="ECO:0007669"/>
    <property type="project" value="UniProtKB-KW"/>
</dbReference>
<dbReference type="Pfam" id="PF20148">
    <property type="entry name" value="DUF6531"/>
    <property type="match status" value="1"/>
</dbReference>
<dbReference type="InterPro" id="IPR003060">
    <property type="entry name" value="Pyocin_killer"/>
</dbReference>
<dbReference type="InterPro" id="IPR003615">
    <property type="entry name" value="HNH_nuc"/>
</dbReference>
<dbReference type="GO" id="GO:0004519">
    <property type="term" value="F:endonuclease activity"/>
    <property type="evidence" value="ECO:0007669"/>
    <property type="project" value="UniProtKB-KW"/>
</dbReference>
<keyword evidence="11" id="KW-1185">Reference proteome</keyword>
<keyword evidence="5 10" id="KW-0378">Hydrolase</keyword>
<reference evidence="10" key="1">
    <citation type="submission" date="2021-06" db="EMBL/GenBank/DDBJ databases">
        <authorList>
            <person name="Arsene-Ploetze F."/>
        </authorList>
    </citation>
    <scope>NUCLEOTIDE SEQUENCE</scope>
    <source>
        <strain evidence="10">SBRY1</strain>
    </source>
</reference>
<dbReference type="GO" id="GO:0019835">
    <property type="term" value="P:cytolysis"/>
    <property type="evidence" value="ECO:0007669"/>
    <property type="project" value="InterPro"/>
</dbReference>
<comment type="similarity">
    <text evidence="1">Belongs to the colicin/pyosin nuclease family.</text>
</comment>